<dbReference type="AlphaFoldDB" id="A0A2W7MQY8"/>
<keyword evidence="1" id="KW-0732">Signal</keyword>
<gene>
    <name evidence="3" type="ORF">LX69_03413</name>
</gene>
<feature type="signal peptide" evidence="1">
    <location>
        <begin position="1"/>
        <end position="18"/>
    </location>
</feature>
<proteinExistence type="predicted"/>
<comment type="caution">
    <text evidence="3">The sequence shown here is derived from an EMBL/GenBank/DDBJ whole genome shotgun (WGS) entry which is preliminary data.</text>
</comment>
<dbReference type="Pfam" id="PF13568">
    <property type="entry name" value="OMP_b-brl_2"/>
    <property type="match status" value="1"/>
</dbReference>
<dbReference type="InterPro" id="IPR011250">
    <property type="entry name" value="OMP/PagP_B-barrel"/>
</dbReference>
<dbReference type="InterPro" id="IPR025665">
    <property type="entry name" value="Beta-barrel_OMP_2"/>
</dbReference>
<keyword evidence="4" id="KW-1185">Reference proteome</keyword>
<evidence type="ECO:0000256" key="1">
    <source>
        <dbReference type="SAM" id="SignalP"/>
    </source>
</evidence>
<accession>A0A2W7MQY8</accession>
<reference evidence="3 4" key="1">
    <citation type="submission" date="2018-06" db="EMBL/GenBank/DDBJ databases">
        <title>Genomic Encyclopedia of Archaeal and Bacterial Type Strains, Phase II (KMG-II): from individual species to whole genera.</title>
        <authorList>
            <person name="Goeker M."/>
        </authorList>
    </citation>
    <scope>NUCLEOTIDE SEQUENCE [LARGE SCALE GENOMIC DNA]</scope>
    <source>
        <strain evidence="3 4">DSM 6779</strain>
    </source>
</reference>
<feature type="domain" description="Outer membrane protein beta-barrel" evidence="2">
    <location>
        <begin position="17"/>
        <end position="179"/>
    </location>
</feature>
<dbReference type="EMBL" id="QKZK01000056">
    <property type="protein sequence ID" value="PZX10298.1"/>
    <property type="molecule type" value="Genomic_DNA"/>
</dbReference>
<evidence type="ECO:0000259" key="2">
    <source>
        <dbReference type="Pfam" id="PF13568"/>
    </source>
</evidence>
<sequence>MFILAAVAMLASVASLQAQRLAFGLKAGYSSTQFTTDNLSIPTVSGIKDDAGNGYLVGAFARVKLFGDLSLQPELYYAKKKGEATYTFATGTETQEIDINSWNIPLLAHFSLIDLKLLRVYAVTGPVVSILSSNTSVLLNQSYKESAKSSNWGYQLGGGVEVWKIGVDARYEWGLNNVAEGTDDVTFDRKSNMFTLALTYRIFGL</sequence>
<dbReference type="Proteomes" id="UP000249239">
    <property type="component" value="Unassembled WGS sequence"/>
</dbReference>
<feature type="chain" id="PRO_5015873384" evidence="1">
    <location>
        <begin position="19"/>
        <end position="205"/>
    </location>
</feature>
<evidence type="ECO:0000313" key="3">
    <source>
        <dbReference type="EMBL" id="PZX10298.1"/>
    </source>
</evidence>
<name>A0A2W7MQY8_9BACT</name>
<organism evidence="3 4">
    <name type="scientific">Breznakibacter xylanolyticus</name>
    <dbReference type="NCBI Taxonomy" id="990"/>
    <lineage>
        <taxon>Bacteria</taxon>
        <taxon>Pseudomonadati</taxon>
        <taxon>Bacteroidota</taxon>
        <taxon>Bacteroidia</taxon>
        <taxon>Marinilabiliales</taxon>
        <taxon>Marinilabiliaceae</taxon>
        <taxon>Breznakibacter</taxon>
    </lineage>
</organism>
<evidence type="ECO:0000313" key="4">
    <source>
        <dbReference type="Proteomes" id="UP000249239"/>
    </source>
</evidence>
<protein>
    <submittedName>
        <fullName evidence="3">Outer membrane protein with beta-barrel domain</fullName>
    </submittedName>
</protein>
<dbReference type="SUPFAM" id="SSF56925">
    <property type="entry name" value="OMPA-like"/>
    <property type="match status" value="1"/>
</dbReference>